<evidence type="ECO:0000313" key="1">
    <source>
        <dbReference type="EMBL" id="KAJ9067102.1"/>
    </source>
</evidence>
<reference evidence="1" key="1">
    <citation type="submission" date="2022-04" db="EMBL/GenBank/DDBJ databases">
        <title>Genome of the entomopathogenic fungus Entomophthora muscae.</title>
        <authorList>
            <person name="Elya C."/>
            <person name="Lovett B.R."/>
            <person name="Lee E."/>
            <person name="Macias A.M."/>
            <person name="Hajek A.E."/>
            <person name="De Bivort B.L."/>
            <person name="Kasson M.T."/>
            <person name="De Fine Licht H.H."/>
            <person name="Stajich J.E."/>
        </authorList>
    </citation>
    <scope>NUCLEOTIDE SEQUENCE</scope>
    <source>
        <strain evidence="1">Berkeley</strain>
    </source>
</reference>
<dbReference type="Proteomes" id="UP001165960">
    <property type="component" value="Unassembled WGS sequence"/>
</dbReference>
<sequence>MLCTWCNSDKVPMDYPNLLSKFGVCHHKETMFSFVQAMHSNEDAMSPIRAGQLYHSQYDASCLAAEVRLGLQSASLAPGQISAQHAHTIVVVNCAINAILIWPSNNDSCKDLAGFAFKFGNPLPSANRSGSISTHSGL</sequence>
<accession>A0ACC2SXM0</accession>
<dbReference type="EMBL" id="QTSX02004267">
    <property type="protein sequence ID" value="KAJ9067102.1"/>
    <property type="molecule type" value="Genomic_DNA"/>
</dbReference>
<evidence type="ECO:0000313" key="2">
    <source>
        <dbReference type="Proteomes" id="UP001165960"/>
    </source>
</evidence>
<protein>
    <submittedName>
        <fullName evidence="1">Uncharacterized protein</fullName>
    </submittedName>
</protein>
<comment type="caution">
    <text evidence="1">The sequence shown here is derived from an EMBL/GenBank/DDBJ whole genome shotgun (WGS) entry which is preliminary data.</text>
</comment>
<organism evidence="1 2">
    <name type="scientific">Entomophthora muscae</name>
    <dbReference type="NCBI Taxonomy" id="34485"/>
    <lineage>
        <taxon>Eukaryota</taxon>
        <taxon>Fungi</taxon>
        <taxon>Fungi incertae sedis</taxon>
        <taxon>Zoopagomycota</taxon>
        <taxon>Entomophthoromycotina</taxon>
        <taxon>Entomophthoromycetes</taxon>
        <taxon>Entomophthorales</taxon>
        <taxon>Entomophthoraceae</taxon>
        <taxon>Entomophthora</taxon>
    </lineage>
</organism>
<gene>
    <name evidence="1" type="ORF">DSO57_1003015</name>
</gene>
<proteinExistence type="predicted"/>
<name>A0ACC2SXM0_9FUNG</name>
<keyword evidence="2" id="KW-1185">Reference proteome</keyword>